<proteinExistence type="inferred from homology"/>
<keyword evidence="6 8" id="KW-0624">Polysaccharide degradation</keyword>
<dbReference type="PANTHER" id="PTHR33353:SF17">
    <property type="entry name" value="ENDO-BETA-1,4-GLUCANASE D"/>
    <property type="match status" value="1"/>
</dbReference>
<dbReference type="EC" id="1.14.99.56" evidence="8"/>
<evidence type="ECO:0000313" key="13">
    <source>
        <dbReference type="Proteomes" id="UP001212841"/>
    </source>
</evidence>
<comment type="domain">
    <text evidence="8">Has a modular structure: an endo-beta-1,4-glucanase catalytic module at the N-terminus, a linker rich in serines and threonines, and a C-terminal carbohydrate-binding module (CBM).</text>
</comment>
<reference evidence="12" key="1">
    <citation type="submission" date="2020-05" db="EMBL/GenBank/DDBJ databases">
        <title>Phylogenomic resolution of chytrid fungi.</title>
        <authorList>
            <person name="Stajich J.E."/>
            <person name="Amses K."/>
            <person name="Simmons R."/>
            <person name="Seto K."/>
            <person name="Myers J."/>
            <person name="Bonds A."/>
            <person name="Quandt C.A."/>
            <person name="Barry K."/>
            <person name="Liu P."/>
            <person name="Grigoriev I."/>
            <person name="Longcore J.E."/>
            <person name="James T.Y."/>
        </authorList>
    </citation>
    <scope>NUCLEOTIDE SEQUENCE</scope>
    <source>
        <strain evidence="12">JEL0318</strain>
    </source>
</reference>
<accession>A0AAD5SCA5</accession>
<feature type="region of interest" description="Disordered" evidence="9">
    <location>
        <begin position="262"/>
        <end position="303"/>
    </location>
</feature>
<keyword evidence="2 8" id="KW-0964">Secreted</keyword>
<feature type="domain" description="Auxiliary Activity family 9 catalytic" evidence="11">
    <location>
        <begin position="23"/>
        <end position="232"/>
    </location>
</feature>
<evidence type="ECO:0000313" key="12">
    <source>
        <dbReference type="EMBL" id="KAJ3051821.1"/>
    </source>
</evidence>
<evidence type="ECO:0000256" key="5">
    <source>
        <dbReference type="ARBA" id="ARBA00023277"/>
    </source>
</evidence>
<comment type="function">
    <text evidence="8">Lytic polysaccharide monooxygenase (LMPO) that depolymerizes crystalline and amorphous polysaccharides via the oxidation of scissile alpha- or beta-(1-4)-glycosidic bonds, yielding C1 and/or C4 oxidation products. Catalysis by LPMOs requires the reduction of the active-site copper from Cu(II) to Cu(I) by a reducing agent and H(2)O(2) or O(2) as a cosubstrate.</text>
</comment>
<evidence type="ECO:0000259" key="11">
    <source>
        <dbReference type="Pfam" id="PF03443"/>
    </source>
</evidence>
<protein>
    <recommendedName>
        <fullName evidence="8">AA9 family lytic polysaccharide monooxygenase</fullName>
        <ecNumber evidence="8">1.14.99.56</ecNumber>
    </recommendedName>
    <alternativeName>
        <fullName evidence="8">Endo-beta-1,4-glucanase</fullName>
    </alternativeName>
    <alternativeName>
        <fullName evidence="8">Glycosyl hydrolase 61 family protein</fullName>
    </alternativeName>
</protein>
<evidence type="ECO:0000256" key="4">
    <source>
        <dbReference type="ARBA" id="ARBA00023157"/>
    </source>
</evidence>
<dbReference type="PANTHER" id="PTHR33353">
    <property type="entry name" value="PUTATIVE (AFU_ORTHOLOGUE AFUA_1G12560)-RELATED"/>
    <property type="match status" value="1"/>
</dbReference>
<dbReference type="CDD" id="cd21175">
    <property type="entry name" value="LPMO_AA9"/>
    <property type="match status" value="1"/>
</dbReference>
<dbReference type="AlphaFoldDB" id="A0AAD5SCA5"/>
<evidence type="ECO:0000256" key="8">
    <source>
        <dbReference type="RuleBase" id="RU368122"/>
    </source>
</evidence>
<dbReference type="GO" id="GO:0030245">
    <property type="term" value="P:cellulose catabolic process"/>
    <property type="evidence" value="ECO:0007669"/>
    <property type="project" value="UniProtKB-UniRule"/>
</dbReference>
<dbReference type="GO" id="GO:0030248">
    <property type="term" value="F:cellulose binding"/>
    <property type="evidence" value="ECO:0007669"/>
    <property type="project" value="UniProtKB-UniRule"/>
</dbReference>
<dbReference type="GO" id="GO:0005576">
    <property type="term" value="C:extracellular region"/>
    <property type="evidence" value="ECO:0007669"/>
    <property type="project" value="UniProtKB-SubCell"/>
</dbReference>
<dbReference type="Gene3D" id="2.70.50.70">
    <property type="match status" value="1"/>
</dbReference>
<evidence type="ECO:0000256" key="9">
    <source>
        <dbReference type="SAM" id="MobiDB-lite"/>
    </source>
</evidence>
<gene>
    <name evidence="12" type="ORF">HK097_007167</name>
</gene>
<keyword evidence="5 8" id="KW-0119">Carbohydrate metabolism</keyword>
<dbReference type="Pfam" id="PF03443">
    <property type="entry name" value="AA9"/>
    <property type="match status" value="1"/>
</dbReference>
<dbReference type="Proteomes" id="UP001212841">
    <property type="component" value="Unassembled WGS sequence"/>
</dbReference>
<comment type="similarity">
    <text evidence="7">Belongs to the polysaccharide monooxygenase AA9 family.</text>
</comment>
<evidence type="ECO:0000256" key="6">
    <source>
        <dbReference type="ARBA" id="ARBA00023326"/>
    </source>
</evidence>
<comment type="subcellular location">
    <subcellularLocation>
        <location evidence="1 8">Secreted</location>
    </subcellularLocation>
</comment>
<evidence type="ECO:0000256" key="3">
    <source>
        <dbReference type="ARBA" id="ARBA00023001"/>
    </source>
</evidence>
<evidence type="ECO:0000256" key="1">
    <source>
        <dbReference type="ARBA" id="ARBA00004613"/>
    </source>
</evidence>
<evidence type="ECO:0000256" key="10">
    <source>
        <dbReference type="SAM" id="SignalP"/>
    </source>
</evidence>
<feature type="chain" id="PRO_5041978327" description="AA9 family lytic polysaccharide monooxygenase" evidence="10">
    <location>
        <begin position="23"/>
        <end position="325"/>
    </location>
</feature>
<keyword evidence="10" id="KW-0732">Signal</keyword>
<feature type="signal peptide" evidence="10">
    <location>
        <begin position="1"/>
        <end position="22"/>
    </location>
</feature>
<evidence type="ECO:0000256" key="2">
    <source>
        <dbReference type="ARBA" id="ARBA00022525"/>
    </source>
</evidence>
<comment type="caution">
    <text evidence="12">The sequence shown here is derived from an EMBL/GenBank/DDBJ whole genome shotgun (WGS) entry which is preliminary data.</text>
</comment>
<dbReference type="InterPro" id="IPR049892">
    <property type="entry name" value="AA9"/>
</dbReference>
<dbReference type="EMBL" id="JADGJD010000355">
    <property type="protein sequence ID" value="KAJ3051821.1"/>
    <property type="molecule type" value="Genomic_DNA"/>
</dbReference>
<sequence length="325" mass="34816">MKLIAALSTAVLASTFSSIVEAHTYVTNFYVNGVDQGNDVCIRPYFVGQDHWKNFPIKDVRSDDIRCGKNNANTAAAKSCSVPAGGSLTIEWHAGSRANATDEIIHESHHGPCMVYLSPAGKNSWVKIWEDAANTGGVWCTDRLKKKRGKMDGVVVPRGLANGKYDVRAEIIAHHESDANYLENSARGAQFYIACLSITVTNGGSTSLPAGVAFPGAYKATDKGIHYNLYSNWPTFDAPYTAPGPKVWKPSAVAATTAKPAATTTKKAVTTTRKAATTRKPAATKKPTTTRKPTATTTRKPATTPAKKVIVVKKIIKVVVVKKAA</sequence>
<evidence type="ECO:0000256" key="7">
    <source>
        <dbReference type="ARBA" id="ARBA00044502"/>
    </source>
</evidence>
<dbReference type="GO" id="GO:0008810">
    <property type="term" value="F:cellulase activity"/>
    <property type="evidence" value="ECO:0007669"/>
    <property type="project" value="UniProtKB-UniRule"/>
</dbReference>
<organism evidence="12 13">
    <name type="scientific">Rhizophlyctis rosea</name>
    <dbReference type="NCBI Taxonomy" id="64517"/>
    <lineage>
        <taxon>Eukaryota</taxon>
        <taxon>Fungi</taxon>
        <taxon>Fungi incertae sedis</taxon>
        <taxon>Chytridiomycota</taxon>
        <taxon>Chytridiomycota incertae sedis</taxon>
        <taxon>Chytridiomycetes</taxon>
        <taxon>Rhizophlyctidales</taxon>
        <taxon>Rhizophlyctidaceae</taxon>
        <taxon>Rhizophlyctis</taxon>
    </lineage>
</organism>
<comment type="catalytic activity">
    <reaction evidence="8">
        <text>[(1-&gt;4)-beta-D-glucosyl]n+m + reduced acceptor + O2 = 4-dehydro-beta-D-glucosyl-[(1-&gt;4)-beta-D-glucosyl]n-1 + [(1-&gt;4)-beta-D-glucosyl]m + acceptor + H2O.</text>
        <dbReference type="EC" id="1.14.99.56"/>
    </reaction>
</comment>
<dbReference type="InterPro" id="IPR005103">
    <property type="entry name" value="AA9_LPMO"/>
</dbReference>
<keyword evidence="3 8" id="KW-0136">Cellulose degradation</keyword>
<name>A0AAD5SCA5_9FUNG</name>
<keyword evidence="13" id="KW-1185">Reference proteome</keyword>
<keyword evidence="4 8" id="KW-1015">Disulfide bond</keyword>